<protein>
    <submittedName>
        <fullName evidence="1">NADPH-dependent 7-cyano-7-deazaguanine reductase</fullName>
    </submittedName>
</protein>
<feature type="non-terminal residue" evidence="1">
    <location>
        <position position="749"/>
    </location>
</feature>
<reference evidence="1" key="1">
    <citation type="submission" date="2021-07" db="EMBL/GenBank/DDBJ databases">
        <authorList>
            <person name="Catto M.A."/>
            <person name="Jacobson A."/>
            <person name="Kennedy G."/>
            <person name="Labadie P."/>
            <person name="Hunt B.G."/>
            <person name="Srinivasan R."/>
        </authorList>
    </citation>
    <scope>NUCLEOTIDE SEQUENCE</scope>
    <source>
        <strain evidence="1">PL_HMW_Pooled</strain>
        <tissue evidence="1">Head</tissue>
    </source>
</reference>
<dbReference type="AlphaFoldDB" id="A0AAE1H1A9"/>
<reference evidence="1" key="2">
    <citation type="journal article" date="2023" name="BMC Genomics">
        <title>Pest status, molecular evolution, and epigenetic factors derived from the genome assembly of Frankliniella fusca, a thysanopteran phytovirus vector.</title>
        <authorList>
            <person name="Catto M.A."/>
            <person name="Labadie P.E."/>
            <person name="Jacobson A.L."/>
            <person name="Kennedy G.G."/>
            <person name="Srinivasan R."/>
            <person name="Hunt B.G."/>
        </authorList>
    </citation>
    <scope>NUCLEOTIDE SEQUENCE</scope>
    <source>
        <strain evidence="1">PL_HMW_Pooled</strain>
    </source>
</reference>
<proteinExistence type="predicted"/>
<evidence type="ECO:0000313" key="2">
    <source>
        <dbReference type="Proteomes" id="UP001219518"/>
    </source>
</evidence>
<dbReference type="EMBL" id="JAHWGI010000309">
    <property type="protein sequence ID" value="KAK3913136.1"/>
    <property type="molecule type" value="Genomic_DNA"/>
</dbReference>
<accession>A0AAE1H1A9</accession>
<gene>
    <name evidence="1" type="ORF">KUF71_022590</name>
</gene>
<evidence type="ECO:0000313" key="1">
    <source>
        <dbReference type="EMBL" id="KAK3913136.1"/>
    </source>
</evidence>
<sequence>VPRTRPNIVLEPSWSSREGFLCYVKEICLTTEIAIENIVCSVDTVFRLYNQFLKSKILDLSEDDYVKKSDIESLFDFMDQQTLFEGVQTLYNRKLYQDSKWKCLVPTKVVLSWKRIILHGKVKEIPDQFGYYVDFLKQLEAILQCDDILECIDNPKKLSAEKLCCILDGQYYQTHHVKVQHPNSTVLAFNFFVDDVSPGEALTSYQGNNFRNYLWTLANIPPELRASLRAINIFAIAKASVAKGCNNEAFLRNFTYAMNRLSSDEGITLIIKQKPRVFHGFCLCGIGDYPASGNIGGFKESTAKTFRPCRQCMITQPELDKIYFETQVTLRTKEMHEKHVQAVENNATQDETREEDEAFNVEETPKNPSVLFGVNARSPLLKLENFNIALCLPQDVMHLFLEGILSTACRLLIKHAIEDEKMKLSEVNDWISHHDFGKFKTDKPSLIKSEHLKHGLRQSSSQVLMLSSLVLFIVREHCDVEKQRNFVLLLMIFGLCISREVTLDQVVLLRDMIGEYLMQFNILYPDSFVSKHHFLIHLPSQIIQFGPCPETWAMRFEAYHAQLKRLHKVLHSAKNSVFSLFSRTLTKQAYLPHHHGPTFLSSSVVKAGPLHGQTLLNVIPFKECVMSAVSGLSDNTPVSELSTLEWYGQKFENGCVIKVPSKTEDIFAAIVKIYFVNTEYVLIYRTFKNLGFCVELHAFQVQCPQVSHFSALNLTKNYCLAPLMHIVLNGSDYLVMRQNNSPKYSMLAN</sequence>
<organism evidence="1 2">
    <name type="scientific">Frankliniella fusca</name>
    <dbReference type="NCBI Taxonomy" id="407009"/>
    <lineage>
        <taxon>Eukaryota</taxon>
        <taxon>Metazoa</taxon>
        <taxon>Ecdysozoa</taxon>
        <taxon>Arthropoda</taxon>
        <taxon>Hexapoda</taxon>
        <taxon>Insecta</taxon>
        <taxon>Pterygota</taxon>
        <taxon>Neoptera</taxon>
        <taxon>Paraneoptera</taxon>
        <taxon>Thysanoptera</taxon>
        <taxon>Terebrantia</taxon>
        <taxon>Thripoidea</taxon>
        <taxon>Thripidae</taxon>
        <taxon>Frankliniella</taxon>
    </lineage>
</organism>
<comment type="caution">
    <text evidence="1">The sequence shown here is derived from an EMBL/GenBank/DDBJ whole genome shotgun (WGS) entry which is preliminary data.</text>
</comment>
<dbReference type="PANTHER" id="PTHR46579:SF1">
    <property type="entry name" value="F5_8 TYPE C DOMAIN-CONTAINING PROTEIN"/>
    <property type="match status" value="1"/>
</dbReference>
<keyword evidence="2" id="KW-1185">Reference proteome</keyword>
<dbReference type="PANTHER" id="PTHR46579">
    <property type="entry name" value="F5/8 TYPE C DOMAIN-CONTAINING PROTEIN-RELATED"/>
    <property type="match status" value="1"/>
</dbReference>
<name>A0AAE1H1A9_9NEOP</name>
<dbReference type="Proteomes" id="UP001219518">
    <property type="component" value="Unassembled WGS sequence"/>
</dbReference>